<comment type="caution">
    <text evidence="4">The sequence shown here is derived from an EMBL/GenBank/DDBJ whole genome shotgun (WGS) entry which is preliminary data.</text>
</comment>
<dbReference type="InterPro" id="IPR012347">
    <property type="entry name" value="Ferritin-like"/>
</dbReference>
<feature type="signal peptide" evidence="2">
    <location>
        <begin position="1"/>
        <end position="19"/>
    </location>
</feature>
<evidence type="ECO:0000256" key="2">
    <source>
        <dbReference type="SAM" id="SignalP"/>
    </source>
</evidence>
<evidence type="ECO:0000256" key="1">
    <source>
        <dbReference type="SAM" id="MobiDB-lite"/>
    </source>
</evidence>
<evidence type="ECO:0000313" key="5">
    <source>
        <dbReference type="Proteomes" id="UP000056209"/>
    </source>
</evidence>
<dbReference type="PANTHER" id="PTHR36933">
    <property type="entry name" value="SLL0788 PROTEIN"/>
    <property type="match status" value="1"/>
</dbReference>
<name>A0A100HPC1_9DEIO</name>
<dbReference type="Proteomes" id="UP000056209">
    <property type="component" value="Unassembled WGS sequence"/>
</dbReference>
<keyword evidence="2" id="KW-0732">Signal</keyword>
<gene>
    <name evidence="4" type="ORF">DEIGR_200019</name>
</gene>
<evidence type="ECO:0000259" key="3">
    <source>
        <dbReference type="Pfam" id="PF03713"/>
    </source>
</evidence>
<feature type="region of interest" description="Disordered" evidence="1">
    <location>
        <begin position="21"/>
        <end position="42"/>
    </location>
</feature>
<protein>
    <submittedName>
        <fullName evidence="4">Putative exported protein</fullName>
    </submittedName>
</protein>
<dbReference type="EMBL" id="BCMS01000002">
    <property type="protein sequence ID" value="GAQ23164.1"/>
    <property type="molecule type" value="Genomic_DNA"/>
</dbReference>
<feature type="domain" description="DUF305" evidence="3">
    <location>
        <begin position="112"/>
        <end position="184"/>
    </location>
</feature>
<keyword evidence="5" id="KW-1185">Reference proteome</keyword>
<dbReference type="RefSeq" id="WP_058978854.1">
    <property type="nucleotide sequence ID" value="NZ_BCMS01000002.1"/>
</dbReference>
<sequence>MKLMTVLLAAALSVSPALAQTGHSGHSGHAMPGMTAPQGPNLNALSGQAFDRAYLSMMIAHHQGALDMARAAQPRLKDRQVKTWAAAVVKDQTREITLMTGWLKALGGVDPAARSHMQGMMAGMVAPLKTAADADRAFVQGMLPHHQGALEMAGVALARSGDARVLKLSRDIVRAQADEMYAYRLWLRR</sequence>
<dbReference type="Pfam" id="PF03713">
    <property type="entry name" value="DUF305"/>
    <property type="match status" value="2"/>
</dbReference>
<dbReference type="InterPro" id="IPR005183">
    <property type="entry name" value="DUF305_CopM-like"/>
</dbReference>
<proteinExistence type="predicted"/>
<feature type="domain" description="DUF305" evidence="3">
    <location>
        <begin position="19"/>
        <end position="103"/>
    </location>
</feature>
<reference evidence="5" key="1">
    <citation type="submission" date="2015-11" db="EMBL/GenBank/DDBJ databases">
        <title>Draft Genome Sequence of the Radioresistant Bacterium Deinococcus grandis, Isolated from Freshwater Fish in Japan.</title>
        <authorList>
            <person name="Satoh K."/>
            <person name="Onodera T."/>
            <person name="Omoso K."/>
            <person name="Takeda-Yano K."/>
            <person name="Katayama T."/>
            <person name="Oono Y."/>
            <person name="Narumi I."/>
        </authorList>
    </citation>
    <scope>NUCLEOTIDE SEQUENCE [LARGE SCALE GENOMIC DNA]</scope>
    <source>
        <strain evidence="5">ATCC 43672</strain>
    </source>
</reference>
<organism evidence="4 5">
    <name type="scientific">Deinococcus grandis</name>
    <dbReference type="NCBI Taxonomy" id="57498"/>
    <lineage>
        <taxon>Bacteria</taxon>
        <taxon>Thermotogati</taxon>
        <taxon>Deinococcota</taxon>
        <taxon>Deinococci</taxon>
        <taxon>Deinococcales</taxon>
        <taxon>Deinococcaceae</taxon>
        <taxon>Deinococcus</taxon>
    </lineage>
</organism>
<dbReference type="OrthoDB" id="8603558at2"/>
<dbReference type="Gene3D" id="1.20.1260.10">
    <property type="match status" value="2"/>
</dbReference>
<feature type="chain" id="PRO_5007086732" evidence="2">
    <location>
        <begin position="20"/>
        <end position="189"/>
    </location>
</feature>
<evidence type="ECO:0000313" key="4">
    <source>
        <dbReference type="EMBL" id="GAQ23164.1"/>
    </source>
</evidence>
<dbReference type="PANTHER" id="PTHR36933:SF1">
    <property type="entry name" value="SLL0788 PROTEIN"/>
    <property type="match status" value="1"/>
</dbReference>
<accession>A0A100HPC1</accession>
<dbReference type="AlphaFoldDB" id="A0A100HPC1"/>